<proteinExistence type="predicted"/>
<accession>U5CU80</accession>
<gene>
    <name evidence="2" type="ORF">O163_01395</name>
</gene>
<keyword evidence="1" id="KW-0812">Transmembrane</keyword>
<keyword evidence="1" id="KW-0472">Membrane</keyword>
<dbReference type="AlphaFoldDB" id="U5CU80"/>
<sequence>MEIGRIRKPQKVKLPKKAVCFMEKFPKQATNIFYAFKNQTKGTVPFCLLCLLGGQVFGLLLSP</sequence>
<evidence type="ECO:0000313" key="3">
    <source>
        <dbReference type="Proteomes" id="UP000016856"/>
    </source>
</evidence>
<keyword evidence="1" id="KW-1133">Transmembrane helix</keyword>
<evidence type="ECO:0000256" key="1">
    <source>
        <dbReference type="SAM" id="Phobius"/>
    </source>
</evidence>
<reference evidence="2 3" key="1">
    <citation type="journal article" date="2013" name="Genome Announc.">
        <title>Draft Genome Sequence of an Anaerobic and Extremophilic Bacterium, Caldanaerobacter yonseiensis, Isolated from a Geothermal Hot Stream.</title>
        <authorList>
            <person name="Lee S.J."/>
            <person name="Lee Y.J."/>
            <person name="Park G.S."/>
            <person name="Kim B.C."/>
            <person name="Lee S.J."/>
            <person name="Shin J.H."/>
            <person name="Lee D.W."/>
        </authorList>
    </citation>
    <scope>NUCLEOTIDE SEQUENCE [LARGE SCALE GENOMIC DNA]</scope>
    <source>
        <strain evidence="2 3">KB-1</strain>
    </source>
</reference>
<organism evidence="2 3">
    <name type="scientific">Caldanaerobacter subterraneus subsp. yonseiensis KB-1</name>
    <dbReference type="NCBI Taxonomy" id="1388761"/>
    <lineage>
        <taxon>Bacteria</taxon>
        <taxon>Bacillati</taxon>
        <taxon>Bacillota</taxon>
        <taxon>Clostridia</taxon>
        <taxon>Thermoanaerobacterales</taxon>
        <taxon>Thermoanaerobacteraceae</taxon>
        <taxon>Caldanaerobacter</taxon>
    </lineage>
</organism>
<comment type="caution">
    <text evidence="2">The sequence shown here is derived from an EMBL/GenBank/DDBJ whole genome shotgun (WGS) entry which is preliminary data.</text>
</comment>
<evidence type="ECO:0000313" key="2">
    <source>
        <dbReference type="EMBL" id="ERM93314.1"/>
    </source>
</evidence>
<protein>
    <submittedName>
        <fullName evidence="2">Uncharacterized protein</fullName>
    </submittedName>
</protein>
<dbReference type="Proteomes" id="UP000016856">
    <property type="component" value="Unassembled WGS sequence"/>
</dbReference>
<dbReference type="EMBL" id="AXDC01000002">
    <property type="protein sequence ID" value="ERM93314.1"/>
    <property type="molecule type" value="Genomic_DNA"/>
</dbReference>
<feature type="transmembrane region" description="Helical" evidence="1">
    <location>
        <begin position="43"/>
        <end position="61"/>
    </location>
</feature>
<name>U5CU80_CALSX</name>